<dbReference type="GO" id="GO:0016787">
    <property type="term" value="F:hydrolase activity"/>
    <property type="evidence" value="ECO:0007669"/>
    <property type="project" value="UniProtKB-KW"/>
</dbReference>
<comment type="catalytic activity">
    <reaction evidence="9">
        <text>S-methyl-5'-thioadenosine + phosphate = 5-(methylsulfanyl)-alpha-D-ribose 1-phosphate + adenine</text>
        <dbReference type="Rhea" id="RHEA:11852"/>
        <dbReference type="ChEBI" id="CHEBI:16708"/>
        <dbReference type="ChEBI" id="CHEBI:17509"/>
        <dbReference type="ChEBI" id="CHEBI:43474"/>
        <dbReference type="ChEBI" id="CHEBI:58533"/>
        <dbReference type="EC" id="2.4.2.28"/>
    </reaction>
    <physiologicalReaction direction="left-to-right" evidence="9">
        <dbReference type="Rhea" id="RHEA:11853"/>
    </physiologicalReaction>
</comment>
<evidence type="ECO:0000256" key="5">
    <source>
        <dbReference type="ARBA" id="ARBA00022801"/>
    </source>
</evidence>
<sequence>MWGIFMEGLINGSVYYKIFDKTFNNSSHRYIKQNNSINETEIVENKKSITTYFKAQDILILNQAHGNQIVNADESIIAVPEADGSITTKKNLVLAVQSADCVPVLLASGDGKIIGAAHAGWKGSINNIISNIVTKITEKGAKNLIAVIGPAIAQSSYEVDDEYYKAFLSKDINNKQFFINSIKENHYMFDLPAFVELKLKEAGVKDIKNIAEDTYTNPLKYPSKRRSYHLQEPYNQNILSAIVMK</sequence>
<comment type="catalytic activity">
    <reaction evidence="1">
        <text>inosine + phosphate = alpha-D-ribose 1-phosphate + hypoxanthine</text>
        <dbReference type="Rhea" id="RHEA:27646"/>
        <dbReference type="ChEBI" id="CHEBI:17368"/>
        <dbReference type="ChEBI" id="CHEBI:17596"/>
        <dbReference type="ChEBI" id="CHEBI:43474"/>
        <dbReference type="ChEBI" id="CHEBI:57720"/>
        <dbReference type="EC" id="2.4.2.1"/>
    </reaction>
    <physiologicalReaction direction="left-to-right" evidence="1">
        <dbReference type="Rhea" id="RHEA:27647"/>
    </physiologicalReaction>
</comment>
<dbReference type="Proteomes" id="UP000001311">
    <property type="component" value="Chromosome"/>
</dbReference>
<dbReference type="PANTHER" id="PTHR30616:SF2">
    <property type="entry name" value="PURINE NUCLEOSIDE PHOSPHORYLASE LACC1"/>
    <property type="match status" value="1"/>
</dbReference>
<dbReference type="GO" id="GO:0005507">
    <property type="term" value="F:copper ion binding"/>
    <property type="evidence" value="ECO:0007669"/>
    <property type="project" value="TreeGrafter"/>
</dbReference>
<keyword evidence="4" id="KW-0479">Metal-binding</keyword>
<gene>
    <name evidence="11" type="ordered locus">RMA_0677</name>
</gene>
<evidence type="ECO:0000256" key="3">
    <source>
        <dbReference type="ARBA" id="ARBA00022679"/>
    </source>
</evidence>
<comment type="catalytic activity">
    <reaction evidence="8">
        <text>adenosine + phosphate = alpha-D-ribose 1-phosphate + adenine</text>
        <dbReference type="Rhea" id="RHEA:27642"/>
        <dbReference type="ChEBI" id="CHEBI:16335"/>
        <dbReference type="ChEBI" id="CHEBI:16708"/>
        <dbReference type="ChEBI" id="CHEBI:43474"/>
        <dbReference type="ChEBI" id="CHEBI:57720"/>
        <dbReference type="EC" id="2.4.2.1"/>
    </reaction>
    <physiologicalReaction direction="left-to-right" evidence="8">
        <dbReference type="Rhea" id="RHEA:27643"/>
    </physiologicalReaction>
</comment>
<protein>
    <recommendedName>
        <fullName evidence="10">Purine nucleoside phosphorylase</fullName>
    </recommendedName>
</protein>
<dbReference type="KEGG" id="rms:RMA_0677"/>
<dbReference type="GO" id="GO:0017061">
    <property type="term" value="F:S-methyl-5-thioadenosine phosphorylase activity"/>
    <property type="evidence" value="ECO:0007669"/>
    <property type="project" value="UniProtKB-EC"/>
</dbReference>
<keyword evidence="3" id="KW-0808">Transferase</keyword>
<evidence type="ECO:0000256" key="2">
    <source>
        <dbReference type="ARBA" id="ARBA00007353"/>
    </source>
</evidence>
<keyword evidence="5" id="KW-0378">Hydrolase</keyword>
<dbReference type="Gene3D" id="3.60.140.10">
    <property type="entry name" value="CNF1/YfiH-like putative cysteine hydrolases"/>
    <property type="match status" value="1"/>
</dbReference>
<evidence type="ECO:0000256" key="1">
    <source>
        <dbReference type="ARBA" id="ARBA00000553"/>
    </source>
</evidence>
<evidence type="ECO:0000313" key="11">
    <source>
        <dbReference type="EMBL" id="ABV84837.1"/>
    </source>
</evidence>
<evidence type="ECO:0000256" key="8">
    <source>
        <dbReference type="ARBA" id="ARBA00048968"/>
    </source>
</evidence>
<keyword evidence="12" id="KW-1185">Reference proteome</keyword>
<proteinExistence type="inferred from homology"/>
<dbReference type="Pfam" id="PF02578">
    <property type="entry name" value="Cu-oxidase_4"/>
    <property type="match status" value="1"/>
</dbReference>
<comment type="similarity">
    <text evidence="2 10">Belongs to the purine nucleoside phosphorylase YfiH/LACC1 family.</text>
</comment>
<dbReference type="InterPro" id="IPR038371">
    <property type="entry name" value="Cu_polyphenol_OxRdtase_sf"/>
</dbReference>
<dbReference type="InterPro" id="IPR011324">
    <property type="entry name" value="Cytotoxic_necrot_fac-like_cat"/>
</dbReference>
<evidence type="ECO:0000313" key="12">
    <source>
        <dbReference type="Proteomes" id="UP000001311"/>
    </source>
</evidence>
<dbReference type="CDD" id="cd16833">
    <property type="entry name" value="YfiH"/>
    <property type="match status" value="1"/>
</dbReference>
<dbReference type="AlphaFoldDB" id="A8F1Q1"/>
<dbReference type="PANTHER" id="PTHR30616">
    <property type="entry name" value="UNCHARACTERIZED PROTEIN YFIH"/>
    <property type="match status" value="1"/>
</dbReference>
<name>A8F1Q1_RICM5</name>
<keyword evidence="6" id="KW-0862">Zinc</keyword>
<evidence type="ECO:0000256" key="10">
    <source>
        <dbReference type="RuleBase" id="RU361274"/>
    </source>
</evidence>
<dbReference type="SUPFAM" id="SSF64438">
    <property type="entry name" value="CNF1/YfiH-like putative cysteine hydrolases"/>
    <property type="match status" value="1"/>
</dbReference>
<comment type="catalytic activity">
    <reaction evidence="7">
        <text>adenosine + H2O + H(+) = inosine + NH4(+)</text>
        <dbReference type="Rhea" id="RHEA:24408"/>
        <dbReference type="ChEBI" id="CHEBI:15377"/>
        <dbReference type="ChEBI" id="CHEBI:15378"/>
        <dbReference type="ChEBI" id="CHEBI:16335"/>
        <dbReference type="ChEBI" id="CHEBI:17596"/>
        <dbReference type="ChEBI" id="CHEBI:28938"/>
        <dbReference type="EC" id="3.5.4.4"/>
    </reaction>
    <physiologicalReaction direction="left-to-right" evidence="7">
        <dbReference type="Rhea" id="RHEA:24409"/>
    </physiologicalReaction>
</comment>
<accession>A8F1Q1</accession>
<evidence type="ECO:0000256" key="6">
    <source>
        <dbReference type="ARBA" id="ARBA00022833"/>
    </source>
</evidence>
<evidence type="ECO:0000256" key="9">
    <source>
        <dbReference type="ARBA" id="ARBA00049893"/>
    </source>
</evidence>
<dbReference type="NCBIfam" id="TIGR00726">
    <property type="entry name" value="peptidoglycan editing factor PgeF"/>
    <property type="match status" value="1"/>
</dbReference>
<dbReference type="EMBL" id="CP000683">
    <property type="protein sequence ID" value="ABV84837.1"/>
    <property type="molecule type" value="Genomic_DNA"/>
</dbReference>
<dbReference type="HOGENOM" id="CLU_065784_2_0_5"/>
<evidence type="ECO:0000256" key="4">
    <source>
        <dbReference type="ARBA" id="ARBA00022723"/>
    </source>
</evidence>
<evidence type="ECO:0000256" key="7">
    <source>
        <dbReference type="ARBA" id="ARBA00047989"/>
    </source>
</evidence>
<organism evidence="11 12">
    <name type="scientific">Rickettsia massiliae (strain Mtu5)</name>
    <dbReference type="NCBI Taxonomy" id="416276"/>
    <lineage>
        <taxon>Bacteria</taxon>
        <taxon>Pseudomonadati</taxon>
        <taxon>Pseudomonadota</taxon>
        <taxon>Alphaproteobacteria</taxon>
        <taxon>Rickettsiales</taxon>
        <taxon>Rickettsiaceae</taxon>
        <taxon>Rickettsieae</taxon>
        <taxon>Rickettsia</taxon>
        <taxon>spotted fever group</taxon>
    </lineage>
</organism>
<reference evidence="11 12" key="1">
    <citation type="journal article" date="2007" name="Genome Res.">
        <title>Lateral gene transfer between obligate intracellular bacteria: evidence from the Rickettsia massiliae genome.</title>
        <authorList>
            <person name="Blanc G."/>
            <person name="Ogata H."/>
            <person name="Robert C."/>
            <person name="Audic S."/>
            <person name="Claverie J.-M."/>
            <person name="Raoult D."/>
        </authorList>
    </citation>
    <scope>NUCLEOTIDE SEQUENCE [LARGE SCALE GENOMIC DNA]</scope>
    <source>
        <strain evidence="12">Mtu5</strain>
    </source>
</reference>
<dbReference type="InterPro" id="IPR003730">
    <property type="entry name" value="Cu_polyphenol_OxRdtase"/>
</dbReference>